<sequence>MSRPVTLLLALTVGLAAVPTLSHAESSKTKSTNSAAASGATQKQASGDDFEENRRAHMEKSKENNDKKGAN</sequence>
<feature type="region of interest" description="Disordered" evidence="1">
    <location>
        <begin position="18"/>
        <end position="71"/>
    </location>
</feature>
<keyword evidence="2" id="KW-0732">Signal</keyword>
<feature type="signal peptide" evidence="2">
    <location>
        <begin position="1"/>
        <end position="24"/>
    </location>
</feature>
<feature type="compositionally biased region" description="Low complexity" evidence="1">
    <location>
        <begin position="29"/>
        <end position="41"/>
    </location>
</feature>
<accession>A0ABQ4TIE0</accession>
<dbReference type="Proteomes" id="UP001055101">
    <property type="component" value="Unassembled WGS sequence"/>
</dbReference>
<feature type="compositionally biased region" description="Basic and acidic residues" evidence="1">
    <location>
        <begin position="52"/>
        <end position="71"/>
    </location>
</feature>
<gene>
    <name evidence="3" type="ORF">EKPJFOCH_0853</name>
</gene>
<evidence type="ECO:0000256" key="2">
    <source>
        <dbReference type="SAM" id="SignalP"/>
    </source>
</evidence>
<evidence type="ECO:0000313" key="3">
    <source>
        <dbReference type="EMBL" id="GJE54378.1"/>
    </source>
</evidence>
<feature type="chain" id="PRO_5047010941" evidence="2">
    <location>
        <begin position="25"/>
        <end position="71"/>
    </location>
</feature>
<evidence type="ECO:0000256" key="1">
    <source>
        <dbReference type="SAM" id="MobiDB-lite"/>
    </source>
</evidence>
<evidence type="ECO:0000313" key="4">
    <source>
        <dbReference type="Proteomes" id="UP001055101"/>
    </source>
</evidence>
<dbReference type="RefSeq" id="WP_147814235.1">
    <property type="nucleotide sequence ID" value="NZ_BPRA01000003.1"/>
</dbReference>
<proteinExistence type="predicted"/>
<dbReference type="EMBL" id="BPRA01000003">
    <property type="protein sequence ID" value="GJE54378.1"/>
    <property type="molecule type" value="Genomic_DNA"/>
</dbReference>
<reference evidence="3" key="2">
    <citation type="submission" date="2021-08" db="EMBL/GenBank/DDBJ databases">
        <authorList>
            <person name="Tani A."/>
            <person name="Ola A."/>
            <person name="Ogura Y."/>
            <person name="Katsura K."/>
            <person name="Hayashi T."/>
        </authorList>
    </citation>
    <scope>NUCLEOTIDE SEQUENCE</scope>
    <source>
        <strain evidence="3">DSM 23674</strain>
    </source>
</reference>
<keyword evidence="4" id="KW-1185">Reference proteome</keyword>
<reference evidence="3" key="1">
    <citation type="journal article" date="2021" name="Front. Microbiol.">
        <title>Comprehensive Comparative Genomics and Phenotyping of Methylobacterium Species.</title>
        <authorList>
            <person name="Alessa O."/>
            <person name="Ogura Y."/>
            <person name="Fujitani Y."/>
            <person name="Takami H."/>
            <person name="Hayashi T."/>
            <person name="Sahin N."/>
            <person name="Tani A."/>
        </authorList>
    </citation>
    <scope>NUCLEOTIDE SEQUENCE</scope>
    <source>
        <strain evidence="3">DSM 23674</strain>
    </source>
</reference>
<comment type="caution">
    <text evidence="3">The sequence shown here is derived from an EMBL/GenBank/DDBJ whole genome shotgun (WGS) entry which is preliminary data.</text>
</comment>
<organism evidence="3 4">
    <name type="scientific">Methylobacterium thuringiense</name>
    <dbReference type="NCBI Taxonomy" id="1003091"/>
    <lineage>
        <taxon>Bacteria</taxon>
        <taxon>Pseudomonadati</taxon>
        <taxon>Pseudomonadota</taxon>
        <taxon>Alphaproteobacteria</taxon>
        <taxon>Hyphomicrobiales</taxon>
        <taxon>Methylobacteriaceae</taxon>
        <taxon>Methylobacterium</taxon>
    </lineage>
</organism>
<name>A0ABQ4TIE0_9HYPH</name>
<protein>
    <submittedName>
        <fullName evidence="3">Uncharacterized protein</fullName>
    </submittedName>
</protein>